<dbReference type="PANTHER" id="PTHR33744">
    <property type="entry name" value="CARBOHYDRATE DIACID REGULATOR"/>
    <property type="match status" value="1"/>
</dbReference>
<dbReference type="Pfam" id="PF17853">
    <property type="entry name" value="GGDEF_2"/>
    <property type="match status" value="1"/>
</dbReference>
<evidence type="ECO:0000313" key="5">
    <source>
        <dbReference type="EMBL" id="GGF94834.1"/>
    </source>
</evidence>
<protein>
    <submittedName>
        <fullName evidence="5">PucR family transcriptional regulator</fullName>
    </submittedName>
</protein>
<dbReference type="Pfam" id="PF07905">
    <property type="entry name" value="PucR"/>
    <property type="match status" value="1"/>
</dbReference>
<organism evidence="5 6">
    <name type="scientific">Paenibacillus abyssi</name>
    <dbReference type="NCBI Taxonomy" id="1340531"/>
    <lineage>
        <taxon>Bacteria</taxon>
        <taxon>Bacillati</taxon>
        <taxon>Bacillota</taxon>
        <taxon>Bacilli</taxon>
        <taxon>Bacillales</taxon>
        <taxon>Paenibacillaceae</taxon>
        <taxon>Paenibacillus</taxon>
    </lineage>
</organism>
<proteinExistence type="inferred from homology"/>
<sequence>MDSELVLTVREALQRPLFQHAQVIAGEEGLYRFIRWVHILEITSFETLIHGEEMILTTGLGFNWDAVSSITFLENLIKQNATCLCIEIGQYFDTVSEELIELANRYQFPLILFPRTVRFVDITQDLHSLIINRHHKMLQELESLSREFHRLTLSSQGTSNVLKLLYKSTQCQIIYRPIIGKPVCFPTLPAQEQNHLFQSLDPFWEELEGIKPNSSPILRHYEKRTVVLKPVGALDQTWAHIVMVCGHKPREYDYLLLDSASLSIAQELLRTRYMEERKLYSENLWVDELLSSRFDDEKHITALIGPDFKKLNELNYQVCLIEVENLYDDHPNVFDNDWDSIRLQLFMTLRSTFEKFSFLPLITLKNNRLAVIALDMKSKVQTKARLQQALAALLDIHAPDKPKGLQLVIGVGKTYTRLKDAYAGYQEAVQALSLYPCSKRALLFYEELGVFRLLFSLNDGKTLQTFIRDYLGPLIDHDHSKGSELLLTLKVYLDNDGSKQIAAQKLYIVRQSLYYRLEKISELLGESFMSPENRISIQVALRAYQLLNPDKFTGHA</sequence>
<dbReference type="InterPro" id="IPR012914">
    <property type="entry name" value="PucR_dom"/>
</dbReference>
<accession>A0A917CP33</accession>
<dbReference type="InterPro" id="IPR051448">
    <property type="entry name" value="CdaR-like_regulators"/>
</dbReference>
<dbReference type="Pfam" id="PF13556">
    <property type="entry name" value="HTH_30"/>
    <property type="match status" value="1"/>
</dbReference>
<evidence type="ECO:0000259" key="3">
    <source>
        <dbReference type="Pfam" id="PF13556"/>
    </source>
</evidence>
<feature type="domain" description="PucR C-terminal helix-turn-helix" evidence="3">
    <location>
        <begin position="485"/>
        <end position="543"/>
    </location>
</feature>
<comment type="similarity">
    <text evidence="1">Belongs to the CdaR family.</text>
</comment>
<dbReference type="Gene3D" id="1.10.10.2840">
    <property type="entry name" value="PucR C-terminal helix-turn-helix domain"/>
    <property type="match status" value="1"/>
</dbReference>
<evidence type="ECO:0000259" key="2">
    <source>
        <dbReference type="Pfam" id="PF07905"/>
    </source>
</evidence>
<dbReference type="AlphaFoldDB" id="A0A917CP33"/>
<feature type="domain" description="Purine catabolism PurC-like" evidence="2">
    <location>
        <begin position="12"/>
        <end position="130"/>
    </location>
</feature>
<feature type="domain" description="CdaR GGDEF-like" evidence="4">
    <location>
        <begin position="315"/>
        <end position="433"/>
    </location>
</feature>
<dbReference type="InterPro" id="IPR025736">
    <property type="entry name" value="PucR_C-HTH_dom"/>
</dbReference>
<dbReference type="EMBL" id="BMGR01000003">
    <property type="protein sequence ID" value="GGF94834.1"/>
    <property type="molecule type" value="Genomic_DNA"/>
</dbReference>
<gene>
    <name evidence="5" type="ORF">GCM10010916_10250</name>
</gene>
<dbReference type="Proteomes" id="UP000644756">
    <property type="component" value="Unassembled WGS sequence"/>
</dbReference>
<reference evidence="5" key="2">
    <citation type="submission" date="2020-09" db="EMBL/GenBank/DDBJ databases">
        <authorList>
            <person name="Sun Q."/>
            <person name="Zhou Y."/>
        </authorList>
    </citation>
    <scope>NUCLEOTIDE SEQUENCE</scope>
    <source>
        <strain evidence="5">CGMCC 1.12987</strain>
    </source>
</reference>
<comment type="caution">
    <text evidence="5">The sequence shown here is derived from an EMBL/GenBank/DDBJ whole genome shotgun (WGS) entry which is preliminary data.</text>
</comment>
<dbReference type="PANTHER" id="PTHR33744:SF1">
    <property type="entry name" value="DNA-BINDING TRANSCRIPTIONAL ACTIVATOR ADER"/>
    <property type="match status" value="1"/>
</dbReference>
<reference evidence="5" key="1">
    <citation type="journal article" date="2014" name="Int. J. Syst. Evol. Microbiol.">
        <title>Complete genome sequence of Corynebacterium casei LMG S-19264T (=DSM 44701T), isolated from a smear-ripened cheese.</title>
        <authorList>
            <consortium name="US DOE Joint Genome Institute (JGI-PGF)"/>
            <person name="Walter F."/>
            <person name="Albersmeier A."/>
            <person name="Kalinowski J."/>
            <person name="Ruckert C."/>
        </authorList>
    </citation>
    <scope>NUCLEOTIDE SEQUENCE</scope>
    <source>
        <strain evidence="5">CGMCC 1.12987</strain>
    </source>
</reference>
<evidence type="ECO:0000259" key="4">
    <source>
        <dbReference type="Pfam" id="PF17853"/>
    </source>
</evidence>
<name>A0A917CP33_9BACL</name>
<evidence type="ECO:0000313" key="6">
    <source>
        <dbReference type="Proteomes" id="UP000644756"/>
    </source>
</evidence>
<evidence type="ECO:0000256" key="1">
    <source>
        <dbReference type="ARBA" id="ARBA00006754"/>
    </source>
</evidence>
<keyword evidence="6" id="KW-1185">Reference proteome</keyword>
<dbReference type="RefSeq" id="WP_188529657.1">
    <property type="nucleotide sequence ID" value="NZ_BMGR01000003.1"/>
</dbReference>
<dbReference type="InterPro" id="IPR042070">
    <property type="entry name" value="PucR_C-HTH_sf"/>
</dbReference>
<dbReference type="InterPro" id="IPR041522">
    <property type="entry name" value="CdaR_GGDEF"/>
</dbReference>